<evidence type="ECO:0000256" key="2">
    <source>
        <dbReference type="ARBA" id="ARBA00007103"/>
    </source>
</evidence>
<evidence type="ECO:0000256" key="8">
    <source>
        <dbReference type="ARBA" id="ARBA00030296"/>
    </source>
</evidence>
<dbReference type="PANTHER" id="PTHR10314">
    <property type="entry name" value="CYSTATHIONINE BETA-SYNTHASE"/>
    <property type="match status" value="1"/>
</dbReference>
<sequence>MAHEVETYPTIEARIGLIARQIGNTPLLPIRYLHANPKVKIYAKAEWSQLSGSVKARAAFNIIRQAVAQGHLHENKTLLDATSGNTGIAYATIARELGISVALCLPENASIERKQILESLGVNIIYTSKFGGTDEAQEVAKELAEKYPERYFYAGQYTNDNNWKAHYYGTAEEILKRQPDLNYFVAGLGTTGTFVGTSRRLKEVNPDIQVVALQPDFALHGLEGWKHLETAIVPQIYDASVADRHLEISTPRAYELIKLLYEKEGLLVSPSSAANIAGALQLANEITEGTIVTVLPDNADKYSEVIKKIL</sequence>
<proteinExistence type="inferred from homology"/>
<evidence type="ECO:0000256" key="1">
    <source>
        <dbReference type="ARBA" id="ARBA00001933"/>
    </source>
</evidence>
<dbReference type="FunFam" id="3.40.50.1100:FF:000016">
    <property type="entry name" value="Cysteine synthase A"/>
    <property type="match status" value="1"/>
</dbReference>
<dbReference type="Pfam" id="PF00291">
    <property type="entry name" value="PALP"/>
    <property type="match status" value="1"/>
</dbReference>
<name>A0A1I1H6V3_9BACT</name>
<reference evidence="11 12" key="1">
    <citation type="submission" date="2016-10" db="EMBL/GenBank/DDBJ databases">
        <authorList>
            <person name="de Groot N.N."/>
        </authorList>
    </citation>
    <scope>NUCLEOTIDE SEQUENCE [LARGE SCALE GENOMIC DNA]</scope>
    <source>
        <strain evidence="11 12">DSM 6793</strain>
    </source>
</reference>
<dbReference type="InterPro" id="IPR050214">
    <property type="entry name" value="Cys_Synth/Cystath_Beta-Synth"/>
</dbReference>
<keyword evidence="12" id="KW-1185">Reference proteome</keyword>
<dbReference type="GO" id="GO:0019344">
    <property type="term" value="P:cysteine biosynthetic process"/>
    <property type="evidence" value="ECO:0007669"/>
    <property type="project" value="UniProtKB-KW"/>
</dbReference>
<evidence type="ECO:0000313" key="11">
    <source>
        <dbReference type="EMBL" id="SFC19694.1"/>
    </source>
</evidence>
<organism evidence="11 12">
    <name type="scientific">Flexibacter flexilis DSM 6793</name>
    <dbReference type="NCBI Taxonomy" id="927664"/>
    <lineage>
        <taxon>Bacteria</taxon>
        <taxon>Pseudomonadati</taxon>
        <taxon>Bacteroidota</taxon>
        <taxon>Cytophagia</taxon>
        <taxon>Cytophagales</taxon>
        <taxon>Flexibacteraceae</taxon>
        <taxon>Flexibacter</taxon>
    </lineage>
</organism>
<comment type="similarity">
    <text evidence="2">Belongs to the cysteine synthase/cystathionine beta-synthase family.</text>
</comment>
<evidence type="ECO:0000313" key="12">
    <source>
        <dbReference type="Proteomes" id="UP000199514"/>
    </source>
</evidence>
<dbReference type="Gene3D" id="3.40.50.1100">
    <property type="match status" value="2"/>
</dbReference>
<dbReference type="GO" id="GO:0016740">
    <property type="term" value="F:transferase activity"/>
    <property type="evidence" value="ECO:0007669"/>
    <property type="project" value="UniProtKB-KW"/>
</dbReference>
<dbReference type="Proteomes" id="UP000199514">
    <property type="component" value="Unassembled WGS sequence"/>
</dbReference>
<dbReference type="InterPro" id="IPR001926">
    <property type="entry name" value="TrpB-like_PALP"/>
</dbReference>
<evidence type="ECO:0000259" key="10">
    <source>
        <dbReference type="Pfam" id="PF00291"/>
    </source>
</evidence>
<dbReference type="RefSeq" id="WP_091510206.1">
    <property type="nucleotide sequence ID" value="NZ_FOLE01000003.1"/>
</dbReference>
<keyword evidence="4" id="KW-0028">Amino-acid biosynthesis</keyword>
<evidence type="ECO:0000256" key="7">
    <source>
        <dbReference type="ARBA" id="ARBA00023192"/>
    </source>
</evidence>
<keyword evidence="7" id="KW-0198">Cysteine biosynthesis</keyword>
<dbReference type="OrthoDB" id="9808024at2"/>
<evidence type="ECO:0000256" key="3">
    <source>
        <dbReference type="ARBA" id="ARBA00019371"/>
    </source>
</evidence>
<dbReference type="STRING" id="927664.SAMN05421780_103234"/>
<dbReference type="CDD" id="cd01561">
    <property type="entry name" value="CBS_like"/>
    <property type="match status" value="1"/>
</dbReference>
<comment type="cofactor">
    <cofactor evidence="1">
        <name>pyridoxal 5'-phosphate</name>
        <dbReference type="ChEBI" id="CHEBI:597326"/>
    </cofactor>
</comment>
<evidence type="ECO:0000256" key="9">
    <source>
        <dbReference type="ARBA" id="ARBA00033075"/>
    </source>
</evidence>
<protein>
    <recommendedName>
        <fullName evidence="3">Cysteine synthase</fullName>
    </recommendedName>
    <alternativeName>
        <fullName evidence="8">O-acetylserine (thiol)-lyase</fullName>
    </alternativeName>
    <alternativeName>
        <fullName evidence="9">O-acetylserine sulfhydrylase</fullName>
    </alternativeName>
</protein>
<dbReference type="EMBL" id="FOLE01000003">
    <property type="protein sequence ID" value="SFC19694.1"/>
    <property type="molecule type" value="Genomic_DNA"/>
</dbReference>
<dbReference type="SUPFAM" id="SSF53686">
    <property type="entry name" value="Tryptophan synthase beta subunit-like PLP-dependent enzymes"/>
    <property type="match status" value="1"/>
</dbReference>
<keyword evidence="6" id="KW-0663">Pyridoxal phosphate</keyword>
<evidence type="ECO:0000256" key="5">
    <source>
        <dbReference type="ARBA" id="ARBA00022679"/>
    </source>
</evidence>
<evidence type="ECO:0000256" key="4">
    <source>
        <dbReference type="ARBA" id="ARBA00022605"/>
    </source>
</evidence>
<gene>
    <name evidence="11" type="ORF">SAMN05421780_103234</name>
</gene>
<evidence type="ECO:0000256" key="6">
    <source>
        <dbReference type="ARBA" id="ARBA00022898"/>
    </source>
</evidence>
<dbReference type="AlphaFoldDB" id="A0A1I1H6V3"/>
<accession>A0A1I1H6V3</accession>
<feature type="domain" description="Tryptophan synthase beta chain-like PALP" evidence="10">
    <location>
        <begin position="19"/>
        <end position="297"/>
    </location>
</feature>
<keyword evidence="5" id="KW-0808">Transferase</keyword>
<dbReference type="InterPro" id="IPR036052">
    <property type="entry name" value="TrpB-like_PALP_sf"/>
</dbReference>